<dbReference type="GO" id="GO:0006220">
    <property type="term" value="P:pyrimidine nucleotide metabolic process"/>
    <property type="evidence" value="ECO:0007669"/>
    <property type="project" value="UniProtKB-UniRule"/>
</dbReference>
<evidence type="ECO:0000256" key="5">
    <source>
        <dbReference type="ARBA" id="ARBA00022840"/>
    </source>
</evidence>
<reference evidence="10 11" key="1">
    <citation type="submission" date="2017-06" db="EMBL/GenBank/DDBJ databases">
        <title>Raineya orbicola gen. nov., sp. nov. a slightly thermophilic bacterium of the phylum Bacteroidetes and the description of Raineyaceae fam. nov.</title>
        <authorList>
            <person name="Albuquerque L."/>
            <person name="Polonia A.R.M."/>
            <person name="Barroso C."/>
            <person name="Froufe H.J.C."/>
            <person name="Lage O."/>
            <person name="Lobo-Da-Cunha A."/>
            <person name="Egas C."/>
            <person name="Da Costa M.S."/>
        </authorList>
    </citation>
    <scope>NUCLEOTIDE SEQUENCE [LARGE SCALE GENOMIC DNA]</scope>
    <source>
        <strain evidence="10 11">SPSPC-11</strain>
    </source>
</reference>
<keyword evidence="5 8" id="KW-0067">ATP-binding</keyword>
<feature type="domain" description="Cytidylate kinase" evidence="9">
    <location>
        <begin position="6"/>
        <end position="220"/>
    </location>
</feature>
<dbReference type="RefSeq" id="WP_101359278.1">
    <property type="nucleotide sequence ID" value="NZ_NKXO01000033.1"/>
</dbReference>
<dbReference type="GO" id="GO:0036430">
    <property type="term" value="F:CMP kinase activity"/>
    <property type="evidence" value="ECO:0007669"/>
    <property type="project" value="RHEA"/>
</dbReference>
<keyword evidence="2 8" id="KW-0808">Transferase</keyword>
<dbReference type="NCBIfam" id="TIGR00017">
    <property type="entry name" value="cmk"/>
    <property type="match status" value="1"/>
</dbReference>
<dbReference type="GO" id="GO:0005524">
    <property type="term" value="F:ATP binding"/>
    <property type="evidence" value="ECO:0007669"/>
    <property type="project" value="UniProtKB-UniRule"/>
</dbReference>
<keyword evidence="4 8" id="KW-0418">Kinase</keyword>
<dbReference type="HAMAP" id="MF_00238">
    <property type="entry name" value="Cytidyl_kinase_type1"/>
    <property type="match status" value="1"/>
</dbReference>
<keyword evidence="3 8" id="KW-0547">Nucleotide-binding</keyword>
<gene>
    <name evidence="8" type="primary">cmk</name>
    <name evidence="10" type="ORF">Rain11_2012</name>
</gene>
<dbReference type="InterPro" id="IPR027417">
    <property type="entry name" value="P-loop_NTPase"/>
</dbReference>
<comment type="similarity">
    <text evidence="1 8">Belongs to the cytidylate kinase family. Type 1 subfamily.</text>
</comment>
<accession>A0A2N3IAX7</accession>
<dbReference type="SUPFAM" id="SSF52540">
    <property type="entry name" value="P-loop containing nucleoside triphosphate hydrolases"/>
    <property type="match status" value="1"/>
</dbReference>
<evidence type="ECO:0000256" key="1">
    <source>
        <dbReference type="ARBA" id="ARBA00009427"/>
    </source>
</evidence>
<dbReference type="EC" id="2.7.4.25" evidence="8"/>
<dbReference type="Pfam" id="PF02224">
    <property type="entry name" value="Cytidylate_kin"/>
    <property type="match status" value="1"/>
</dbReference>
<evidence type="ECO:0000313" key="11">
    <source>
        <dbReference type="Proteomes" id="UP000233387"/>
    </source>
</evidence>
<proteinExistence type="inferred from homology"/>
<comment type="catalytic activity">
    <reaction evidence="7 8">
        <text>CMP + ATP = CDP + ADP</text>
        <dbReference type="Rhea" id="RHEA:11600"/>
        <dbReference type="ChEBI" id="CHEBI:30616"/>
        <dbReference type="ChEBI" id="CHEBI:58069"/>
        <dbReference type="ChEBI" id="CHEBI:60377"/>
        <dbReference type="ChEBI" id="CHEBI:456216"/>
        <dbReference type="EC" id="2.7.4.25"/>
    </reaction>
</comment>
<keyword evidence="8" id="KW-0963">Cytoplasm</keyword>
<dbReference type="Gene3D" id="3.40.50.300">
    <property type="entry name" value="P-loop containing nucleotide triphosphate hydrolases"/>
    <property type="match status" value="1"/>
</dbReference>
<organism evidence="10 11">
    <name type="scientific">Raineya orbicola</name>
    <dbReference type="NCBI Taxonomy" id="2016530"/>
    <lineage>
        <taxon>Bacteria</taxon>
        <taxon>Pseudomonadati</taxon>
        <taxon>Bacteroidota</taxon>
        <taxon>Cytophagia</taxon>
        <taxon>Cytophagales</taxon>
        <taxon>Raineyaceae</taxon>
        <taxon>Raineya</taxon>
    </lineage>
</organism>
<name>A0A2N3IAX7_9BACT</name>
<keyword evidence="11" id="KW-1185">Reference proteome</keyword>
<dbReference type="AlphaFoldDB" id="A0A2N3IAX7"/>
<protein>
    <recommendedName>
        <fullName evidence="8">Cytidylate kinase</fullName>
        <shortName evidence="8">CK</shortName>
        <ecNumber evidence="8">2.7.4.25</ecNumber>
    </recommendedName>
    <alternativeName>
        <fullName evidence="8">Cytidine monophosphate kinase</fullName>
        <shortName evidence="8">CMP kinase</shortName>
    </alternativeName>
</protein>
<dbReference type="GO" id="GO:0036431">
    <property type="term" value="F:dCMP kinase activity"/>
    <property type="evidence" value="ECO:0007669"/>
    <property type="project" value="InterPro"/>
</dbReference>
<dbReference type="EMBL" id="NKXO01000033">
    <property type="protein sequence ID" value="PKQ67459.1"/>
    <property type="molecule type" value="Genomic_DNA"/>
</dbReference>
<sequence length="237" mass="27192">MRKIIIALDGYSACGKSSTAKLVASALGYTYIDTGAMYRAVTLYFYENYVELTNPKAIAEALENIEISFHFNPNTQKSDTFLNNLNVEEEIRKMYISERVSQVSAIPDVRKAMVRQQQKMGKKRGVVMDGRDIGTVVFPDAEVKVFMTAELYTRAIRRQKELIEKDEIVDLDEIIENLQTRDRIDTTRTESPLRKAEDAHFLDTTYMTIDEQVEYVLQLATTKILEVNRQPTKSIEI</sequence>
<evidence type="ECO:0000256" key="4">
    <source>
        <dbReference type="ARBA" id="ARBA00022777"/>
    </source>
</evidence>
<dbReference type="Proteomes" id="UP000233387">
    <property type="component" value="Unassembled WGS sequence"/>
</dbReference>
<evidence type="ECO:0000313" key="10">
    <source>
        <dbReference type="EMBL" id="PKQ67459.1"/>
    </source>
</evidence>
<evidence type="ECO:0000256" key="8">
    <source>
        <dbReference type="HAMAP-Rule" id="MF_00238"/>
    </source>
</evidence>
<comment type="catalytic activity">
    <reaction evidence="6 8">
        <text>dCMP + ATP = dCDP + ADP</text>
        <dbReference type="Rhea" id="RHEA:25094"/>
        <dbReference type="ChEBI" id="CHEBI:30616"/>
        <dbReference type="ChEBI" id="CHEBI:57566"/>
        <dbReference type="ChEBI" id="CHEBI:58593"/>
        <dbReference type="ChEBI" id="CHEBI:456216"/>
        <dbReference type="EC" id="2.7.4.25"/>
    </reaction>
</comment>
<dbReference type="InterPro" id="IPR003136">
    <property type="entry name" value="Cytidylate_kin"/>
</dbReference>
<evidence type="ECO:0000256" key="3">
    <source>
        <dbReference type="ARBA" id="ARBA00022741"/>
    </source>
</evidence>
<evidence type="ECO:0000256" key="7">
    <source>
        <dbReference type="ARBA" id="ARBA00048478"/>
    </source>
</evidence>
<dbReference type="InterPro" id="IPR011994">
    <property type="entry name" value="Cytidylate_kinase_dom"/>
</dbReference>
<dbReference type="OrthoDB" id="9807434at2"/>
<feature type="binding site" evidence="8">
    <location>
        <begin position="10"/>
        <end position="18"/>
    </location>
    <ligand>
        <name>ATP</name>
        <dbReference type="ChEBI" id="CHEBI:30616"/>
    </ligand>
</feature>
<evidence type="ECO:0000256" key="6">
    <source>
        <dbReference type="ARBA" id="ARBA00047615"/>
    </source>
</evidence>
<comment type="caution">
    <text evidence="10">The sequence shown here is derived from an EMBL/GenBank/DDBJ whole genome shotgun (WGS) entry which is preliminary data.</text>
</comment>
<dbReference type="GO" id="GO:0005737">
    <property type="term" value="C:cytoplasm"/>
    <property type="evidence" value="ECO:0007669"/>
    <property type="project" value="UniProtKB-SubCell"/>
</dbReference>
<evidence type="ECO:0000259" key="9">
    <source>
        <dbReference type="Pfam" id="PF02224"/>
    </source>
</evidence>
<dbReference type="CDD" id="cd02020">
    <property type="entry name" value="CMPK"/>
    <property type="match status" value="1"/>
</dbReference>
<comment type="subcellular location">
    <subcellularLocation>
        <location evidence="8">Cytoplasm</location>
    </subcellularLocation>
</comment>
<evidence type="ECO:0000256" key="2">
    <source>
        <dbReference type="ARBA" id="ARBA00022679"/>
    </source>
</evidence>